<dbReference type="RefSeq" id="XP_049143789.1">
    <property type="nucleotide sequence ID" value="XM_049286646.1"/>
</dbReference>
<dbReference type="AlphaFoldDB" id="A0A9Q8SST1"/>
<proteinExistence type="predicted"/>
<accession>A0A9Q8SST1</accession>
<dbReference type="KEGG" id="clup:CLUP02_07652"/>
<sequence>MYSHLKEPTFFCRKKEEEYINLEKYEIALTLHVAFASAASLQGGLAVTNEILLPFVGELLSLQKAAFKTPRGCGGFFKANTGITTKQMTAENLPSQEAFSSQTTKLEKAPTLYISRTGAAWSCSVERISFRPRIATSYQIN</sequence>
<reference evidence="1" key="1">
    <citation type="journal article" date="2021" name="Mol. Plant Microbe Interact.">
        <title>Complete Genome Sequence of the Plant-Pathogenic Fungus Colletotrichum lupini.</title>
        <authorList>
            <person name="Baroncelli R."/>
            <person name="Pensec F."/>
            <person name="Da Lio D."/>
            <person name="Boufleur T."/>
            <person name="Vicente I."/>
            <person name="Sarrocco S."/>
            <person name="Picot A."/>
            <person name="Baraldi E."/>
            <person name="Sukno S."/>
            <person name="Thon M."/>
            <person name="Le Floch G."/>
        </authorList>
    </citation>
    <scope>NUCLEOTIDE SEQUENCE</scope>
    <source>
        <strain evidence="1">IMI 504893</strain>
    </source>
</reference>
<dbReference type="Proteomes" id="UP000830671">
    <property type="component" value="Chromosome 4"/>
</dbReference>
<dbReference type="EMBL" id="CP019476">
    <property type="protein sequence ID" value="UQC82166.1"/>
    <property type="molecule type" value="Genomic_DNA"/>
</dbReference>
<evidence type="ECO:0000313" key="2">
    <source>
        <dbReference type="Proteomes" id="UP000830671"/>
    </source>
</evidence>
<protein>
    <submittedName>
        <fullName evidence="1">Uncharacterized protein</fullName>
    </submittedName>
</protein>
<gene>
    <name evidence="1" type="ORF">CLUP02_07652</name>
</gene>
<evidence type="ECO:0000313" key="1">
    <source>
        <dbReference type="EMBL" id="UQC82166.1"/>
    </source>
</evidence>
<name>A0A9Q8SST1_9PEZI</name>
<organism evidence="1 2">
    <name type="scientific">Colletotrichum lupini</name>
    <dbReference type="NCBI Taxonomy" id="145971"/>
    <lineage>
        <taxon>Eukaryota</taxon>
        <taxon>Fungi</taxon>
        <taxon>Dikarya</taxon>
        <taxon>Ascomycota</taxon>
        <taxon>Pezizomycotina</taxon>
        <taxon>Sordariomycetes</taxon>
        <taxon>Hypocreomycetidae</taxon>
        <taxon>Glomerellales</taxon>
        <taxon>Glomerellaceae</taxon>
        <taxon>Colletotrichum</taxon>
        <taxon>Colletotrichum acutatum species complex</taxon>
    </lineage>
</organism>
<dbReference type="GeneID" id="73341656"/>
<keyword evidence="2" id="KW-1185">Reference proteome</keyword>